<organism evidence="1 2">
    <name type="scientific">Trifolium pratense</name>
    <name type="common">Red clover</name>
    <dbReference type="NCBI Taxonomy" id="57577"/>
    <lineage>
        <taxon>Eukaryota</taxon>
        <taxon>Viridiplantae</taxon>
        <taxon>Streptophyta</taxon>
        <taxon>Embryophyta</taxon>
        <taxon>Tracheophyta</taxon>
        <taxon>Spermatophyta</taxon>
        <taxon>Magnoliopsida</taxon>
        <taxon>eudicotyledons</taxon>
        <taxon>Gunneridae</taxon>
        <taxon>Pentapetalae</taxon>
        <taxon>rosids</taxon>
        <taxon>fabids</taxon>
        <taxon>Fabales</taxon>
        <taxon>Fabaceae</taxon>
        <taxon>Papilionoideae</taxon>
        <taxon>50 kb inversion clade</taxon>
        <taxon>NPAAA clade</taxon>
        <taxon>Hologalegina</taxon>
        <taxon>IRL clade</taxon>
        <taxon>Trifolieae</taxon>
        <taxon>Trifolium</taxon>
    </lineage>
</organism>
<evidence type="ECO:0000313" key="2">
    <source>
        <dbReference type="Proteomes" id="UP001177021"/>
    </source>
</evidence>
<comment type="caution">
    <text evidence="1">The sequence shown here is derived from an EMBL/GenBank/DDBJ whole genome shotgun (WGS) entry which is preliminary data.</text>
</comment>
<keyword evidence="2" id="KW-1185">Reference proteome</keyword>
<dbReference type="Proteomes" id="UP001177021">
    <property type="component" value="Unassembled WGS sequence"/>
</dbReference>
<accession>A0ACB0M8Z8</accession>
<dbReference type="EMBL" id="CASHSV030000823">
    <property type="protein sequence ID" value="CAJ2678336.1"/>
    <property type="molecule type" value="Genomic_DNA"/>
</dbReference>
<gene>
    <name evidence="1" type="ORF">MILVUS5_LOCUS40640</name>
</gene>
<name>A0ACB0M8Z8_TRIPR</name>
<reference evidence="1" key="1">
    <citation type="submission" date="2023-10" db="EMBL/GenBank/DDBJ databases">
        <authorList>
            <person name="Rodriguez Cubillos JULIANA M."/>
            <person name="De Vega J."/>
        </authorList>
    </citation>
    <scope>NUCLEOTIDE SEQUENCE</scope>
</reference>
<evidence type="ECO:0000313" key="1">
    <source>
        <dbReference type="EMBL" id="CAJ2678336.1"/>
    </source>
</evidence>
<proteinExistence type="predicted"/>
<sequence>MKTIASRGSNANAHNETIVMTFSPFEIQKGVTNFLKICVYFILSSGMTCVGTELVKDAAKIPKGNTVNHQTVCEIKVFFSFICHLISFISLLLAIGRNCFFAYVLSY</sequence>
<protein>
    <submittedName>
        <fullName evidence="1">Uncharacterized protein</fullName>
    </submittedName>
</protein>